<evidence type="ECO:0000313" key="2">
    <source>
        <dbReference type="EMBL" id="CAI48534.1"/>
    </source>
</evidence>
<dbReference type="RefSeq" id="WP_011322170.1">
    <property type="nucleotide sequence ID" value="NC_007426.1"/>
</dbReference>
<sequence length="90" mass="8816">MVTALLAFAAIAAACGIAVYLASDTRPLFRAVVVFGGLLATPYLAFYLTGMALLGGLPAPVAAVLVVLLGVGLYLVAGGSIPGHNTGAAA</sequence>
<proteinExistence type="predicted"/>
<dbReference type="KEGG" id="nph:NP_0886A"/>
<dbReference type="EnsemblBacteria" id="CAI48534">
    <property type="protein sequence ID" value="CAI48534"/>
    <property type="gene ID" value="NP_0886A"/>
</dbReference>
<evidence type="ECO:0000313" key="3">
    <source>
        <dbReference type="Proteomes" id="UP000002698"/>
    </source>
</evidence>
<dbReference type="AlphaFoldDB" id="A0A1U7EU96"/>
<keyword evidence="1" id="KW-1133">Transmembrane helix</keyword>
<reference evidence="2 3" key="1">
    <citation type="journal article" date="2005" name="Genome Res.">
        <title>Living with two extremes: conclusions from the genome sequence of Natronomonas pharaonis.</title>
        <authorList>
            <person name="Falb M."/>
            <person name="Pfeiffer F."/>
            <person name="Palm P."/>
            <person name="Rodewald K."/>
            <person name="Hickmann V."/>
            <person name="Tittor J."/>
            <person name="Oesterhelt D."/>
        </authorList>
    </citation>
    <scope>NUCLEOTIDE SEQUENCE [LARGE SCALE GENOMIC DNA]</scope>
    <source>
        <strain evidence="3">ATCC 35678 / DSM 2160 / CIP 103997 / JCM 8858 / NBRC 14720 / NCIMB 2260 / Gabara</strain>
    </source>
</reference>
<dbReference type="STRING" id="348780.NP_0886A"/>
<organism evidence="2 3">
    <name type="scientific">Natronomonas pharaonis (strain ATCC 35678 / DSM 2160 / CIP 103997 / JCM 8858 / NBRC 14720 / NCIMB 2260 / Gabara)</name>
    <name type="common">Halobacterium pharaonis</name>
    <dbReference type="NCBI Taxonomy" id="348780"/>
    <lineage>
        <taxon>Archaea</taxon>
        <taxon>Methanobacteriati</taxon>
        <taxon>Methanobacteriota</taxon>
        <taxon>Stenosarchaea group</taxon>
        <taxon>Halobacteria</taxon>
        <taxon>Halobacteriales</taxon>
        <taxon>Natronomonadaceae</taxon>
        <taxon>Natronomonas</taxon>
    </lineage>
</organism>
<feature type="transmembrane region" description="Helical" evidence="1">
    <location>
        <begin position="28"/>
        <end position="46"/>
    </location>
</feature>
<dbReference type="Proteomes" id="UP000002698">
    <property type="component" value="Chromosome"/>
</dbReference>
<protein>
    <submittedName>
        <fullName evidence="2">Uncharacterized protein</fullName>
    </submittedName>
</protein>
<evidence type="ECO:0000256" key="1">
    <source>
        <dbReference type="SAM" id="Phobius"/>
    </source>
</evidence>
<keyword evidence="1" id="KW-0472">Membrane</keyword>
<dbReference type="EMBL" id="CR936257">
    <property type="protein sequence ID" value="CAI48534.1"/>
    <property type="molecule type" value="Genomic_DNA"/>
</dbReference>
<dbReference type="GeneID" id="3700988"/>
<dbReference type="HOGENOM" id="CLU_2433952_0_0_2"/>
<name>A0A1U7EU96_NATPD</name>
<feature type="transmembrane region" description="Helical" evidence="1">
    <location>
        <begin position="53"/>
        <end position="77"/>
    </location>
</feature>
<keyword evidence="1" id="KW-0812">Transmembrane</keyword>
<gene>
    <name evidence="2" type="ordered locus">NP_0886A</name>
</gene>
<keyword evidence="3" id="KW-1185">Reference proteome</keyword>
<accession>A0A1U7EU96</accession>